<name>A0A8S5V3I3_9CAUD</name>
<proteinExistence type="predicted"/>
<protein>
    <submittedName>
        <fullName evidence="1">Uncharacterized protein</fullName>
    </submittedName>
</protein>
<dbReference type="EMBL" id="BK016190">
    <property type="protein sequence ID" value="DAG01314.1"/>
    <property type="molecule type" value="Genomic_DNA"/>
</dbReference>
<evidence type="ECO:0000313" key="1">
    <source>
        <dbReference type="EMBL" id="DAG01314.1"/>
    </source>
</evidence>
<organism evidence="1">
    <name type="scientific">Myoviridae sp. ctk6V34</name>
    <dbReference type="NCBI Taxonomy" id="2825164"/>
    <lineage>
        <taxon>Viruses</taxon>
        <taxon>Duplodnaviria</taxon>
        <taxon>Heunggongvirae</taxon>
        <taxon>Uroviricota</taxon>
        <taxon>Caudoviricetes</taxon>
    </lineage>
</organism>
<reference evidence="1" key="1">
    <citation type="journal article" date="2021" name="Proc. Natl. Acad. Sci. U.S.A.">
        <title>A Catalog of Tens of Thousands of Viruses from Human Metagenomes Reveals Hidden Associations with Chronic Diseases.</title>
        <authorList>
            <person name="Tisza M.J."/>
            <person name="Buck C.B."/>
        </authorList>
    </citation>
    <scope>NUCLEOTIDE SEQUENCE</scope>
    <source>
        <strain evidence="1">Ctk6V34</strain>
    </source>
</reference>
<accession>A0A8S5V3I3</accession>
<sequence length="34" mass="4046">MIPPTNAKVRGSSPLWRTTLKTLKFQRFQRFLLL</sequence>